<dbReference type="Proteomes" id="UP000503840">
    <property type="component" value="Unassembled WGS sequence"/>
</dbReference>
<proteinExistence type="predicted"/>
<feature type="domain" description="Peptidase M48" evidence="8">
    <location>
        <begin position="52"/>
        <end position="236"/>
    </location>
</feature>
<keyword evidence="5" id="KW-0862">Zinc</keyword>
<dbReference type="CDD" id="cd07333">
    <property type="entry name" value="M48C_bepA_like"/>
    <property type="match status" value="1"/>
</dbReference>
<dbReference type="InterPro" id="IPR011990">
    <property type="entry name" value="TPR-like_helical_dom_sf"/>
</dbReference>
<dbReference type="Pfam" id="PF13432">
    <property type="entry name" value="TPR_16"/>
    <property type="match status" value="1"/>
</dbReference>
<dbReference type="InterPro" id="IPR001915">
    <property type="entry name" value="Peptidase_M48"/>
</dbReference>
<evidence type="ECO:0000256" key="1">
    <source>
        <dbReference type="ARBA" id="ARBA00001947"/>
    </source>
</evidence>
<dbReference type="SMART" id="SM00028">
    <property type="entry name" value="TPR"/>
    <property type="match status" value="3"/>
</dbReference>
<dbReference type="InterPro" id="IPR019734">
    <property type="entry name" value="TPR_rpt"/>
</dbReference>
<evidence type="ECO:0000256" key="7">
    <source>
        <dbReference type="PROSITE-ProRule" id="PRU00339"/>
    </source>
</evidence>
<evidence type="ECO:0000259" key="8">
    <source>
        <dbReference type="Pfam" id="PF01435"/>
    </source>
</evidence>
<keyword evidence="2" id="KW-0645">Protease</keyword>
<evidence type="ECO:0000256" key="2">
    <source>
        <dbReference type="ARBA" id="ARBA00022670"/>
    </source>
</evidence>
<dbReference type="AlphaFoldDB" id="A0A7J0BKC7"/>
<dbReference type="GO" id="GO:0046872">
    <property type="term" value="F:metal ion binding"/>
    <property type="evidence" value="ECO:0007669"/>
    <property type="project" value="UniProtKB-KW"/>
</dbReference>
<accession>A0A7J0BKC7</accession>
<keyword evidence="10" id="KW-1185">Reference proteome</keyword>
<keyword evidence="4" id="KW-0378">Hydrolase</keyword>
<dbReference type="InterPro" id="IPR051156">
    <property type="entry name" value="Mito/Outer_Membr_Metalloprot"/>
</dbReference>
<comment type="cofactor">
    <cofactor evidence="1">
        <name>Zn(2+)</name>
        <dbReference type="ChEBI" id="CHEBI:29105"/>
    </cofactor>
</comment>
<evidence type="ECO:0000256" key="6">
    <source>
        <dbReference type="ARBA" id="ARBA00023049"/>
    </source>
</evidence>
<gene>
    <name evidence="9" type="ORF">DSM101010T_25210</name>
</gene>
<evidence type="ECO:0000313" key="9">
    <source>
        <dbReference type="EMBL" id="GFM34156.1"/>
    </source>
</evidence>
<organism evidence="9 10">
    <name type="scientific">Desulfovibrio subterraneus</name>
    <dbReference type="NCBI Taxonomy" id="2718620"/>
    <lineage>
        <taxon>Bacteria</taxon>
        <taxon>Pseudomonadati</taxon>
        <taxon>Thermodesulfobacteriota</taxon>
        <taxon>Desulfovibrionia</taxon>
        <taxon>Desulfovibrionales</taxon>
        <taxon>Desulfovibrionaceae</taxon>
        <taxon>Desulfovibrio</taxon>
    </lineage>
</organism>
<dbReference type="Gene3D" id="1.25.40.10">
    <property type="entry name" value="Tetratricopeptide repeat domain"/>
    <property type="match status" value="1"/>
</dbReference>
<keyword evidence="3" id="KW-0479">Metal-binding</keyword>
<dbReference type="PANTHER" id="PTHR22726">
    <property type="entry name" value="METALLOENDOPEPTIDASE OMA1"/>
    <property type="match status" value="1"/>
</dbReference>
<evidence type="ECO:0000256" key="5">
    <source>
        <dbReference type="ARBA" id="ARBA00022833"/>
    </source>
</evidence>
<dbReference type="EMBL" id="BLVO01000013">
    <property type="protein sequence ID" value="GFM34156.1"/>
    <property type="molecule type" value="Genomic_DNA"/>
</dbReference>
<evidence type="ECO:0000313" key="10">
    <source>
        <dbReference type="Proteomes" id="UP000503840"/>
    </source>
</evidence>
<evidence type="ECO:0000256" key="3">
    <source>
        <dbReference type="ARBA" id="ARBA00022723"/>
    </source>
</evidence>
<dbReference type="Pfam" id="PF14559">
    <property type="entry name" value="TPR_19"/>
    <property type="match status" value="1"/>
</dbReference>
<dbReference type="Pfam" id="PF01435">
    <property type="entry name" value="Peptidase_M48"/>
    <property type="match status" value="1"/>
</dbReference>
<dbReference type="Gene3D" id="3.30.2010.10">
    <property type="entry name" value="Metalloproteases ('zincins'), catalytic domain"/>
    <property type="match status" value="1"/>
</dbReference>
<sequence length="459" mass="51783">MLAMVILTPLQASRADISDLFKDFSLKDELELGRKFSVLIKSRMPLIEDPEVVSYINDIIKRLQTDMKPQPYKFEGNVILDNSLNAFAVPGGYLFVHTGLLLELENESELAGIMGHELAHITQQHITGRIAKAKKTQLMGLAGALAGMFIGGGSTGPGLAVGSLAAAQSAMLNYSRQDEREADQMGLIYLTGAGYAPQGMVGGFEAIRKKKWQSGSTMPAYLSTHPDVDERIISLGDRIRMLPPDMLKRPEDNKRFNRIKTLIRARYTDPKIALRHFDRSAPDDCMSQMGRAIALARLNRITDAADNFDLALACSPNDFLVNREAGSFHYMKGDLDRAATLLQKAILLNPRDYMAFFFYARLLGDKGDIKGASRYFEELLLHLPEDSEIHYYYGRMLGENRYLFKGYLHLAYSALYKNDKKKTDYNFGLANTNAKTPEEKQELERFEAKYQERAEFWDK</sequence>
<name>A0A7J0BKC7_9BACT</name>
<dbReference type="SUPFAM" id="SSF48452">
    <property type="entry name" value="TPR-like"/>
    <property type="match status" value="1"/>
</dbReference>
<dbReference type="GO" id="GO:0051603">
    <property type="term" value="P:proteolysis involved in protein catabolic process"/>
    <property type="evidence" value="ECO:0007669"/>
    <property type="project" value="TreeGrafter"/>
</dbReference>
<dbReference type="GO" id="GO:0016020">
    <property type="term" value="C:membrane"/>
    <property type="evidence" value="ECO:0007669"/>
    <property type="project" value="TreeGrafter"/>
</dbReference>
<protein>
    <recommendedName>
        <fullName evidence="8">Peptidase M48 domain-containing protein</fullName>
    </recommendedName>
</protein>
<dbReference type="PANTHER" id="PTHR22726:SF1">
    <property type="entry name" value="METALLOENDOPEPTIDASE OMA1, MITOCHONDRIAL"/>
    <property type="match status" value="1"/>
</dbReference>
<dbReference type="PROSITE" id="PS50005">
    <property type="entry name" value="TPR"/>
    <property type="match status" value="1"/>
</dbReference>
<dbReference type="GO" id="GO:0004222">
    <property type="term" value="F:metalloendopeptidase activity"/>
    <property type="evidence" value="ECO:0007669"/>
    <property type="project" value="InterPro"/>
</dbReference>
<feature type="repeat" description="TPR" evidence="7">
    <location>
        <begin position="319"/>
        <end position="352"/>
    </location>
</feature>
<keyword evidence="6" id="KW-0482">Metalloprotease</keyword>
<comment type="caution">
    <text evidence="9">The sequence shown here is derived from an EMBL/GenBank/DDBJ whole genome shotgun (WGS) entry which is preliminary data.</text>
</comment>
<reference evidence="9 10" key="1">
    <citation type="submission" date="2020-05" db="EMBL/GenBank/DDBJ databases">
        <title>Draft genome sequence of Desulfovibrio sp. strain HN2T.</title>
        <authorList>
            <person name="Ueno A."/>
            <person name="Tamazawa S."/>
            <person name="Tamamura S."/>
            <person name="Murakami T."/>
            <person name="Kiyama T."/>
            <person name="Inomata H."/>
            <person name="Amano Y."/>
            <person name="Miyakawa K."/>
            <person name="Tamaki H."/>
            <person name="Naganuma T."/>
            <person name="Kaneko K."/>
        </authorList>
    </citation>
    <scope>NUCLEOTIDE SEQUENCE [LARGE SCALE GENOMIC DNA]</scope>
    <source>
        <strain evidence="9 10">HN2</strain>
    </source>
</reference>
<evidence type="ECO:0000256" key="4">
    <source>
        <dbReference type="ARBA" id="ARBA00022801"/>
    </source>
</evidence>
<keyword evidence="7" id="KW-0802">TPR repeat</keyword>